<sequence length="295" mass="33751">MTSDSLTPEQRAELLRAILKSPSYRLAYHDAEFMRDEDLRPVRLQLELLKPESYLRENHIESTIVVYGSARVLSPVEAKKRYDQASEFLNHHPDDPDATQALKQAQRQVYYSRYYEEARRFSYLISQRFQADNPCQFVVVTGGGPGIMEAGNRGAFDAGAKSIGLNITLPHEQVPNPFITPTLCFHFHYFALRKMHFMLRARALVAFPGGFGTLDELFEALTLVQTEKMSRMPIILVGRDYWSRLIDFDFMVEEGMISQADRELVTVVETAEEILSLLEVFYANCADRPFPGEPV</sequence>
<comment type="similarity">
    <text evidence="2">Belongs to the LOG family.</text>
</comment>
<keyword evidence="6" id="KW-1185">Reference proteome</keyword>
<dbReference type="Gene3D" id="3.40.50.450">
    <property type="match status" value="1"/>
</dbReference>
<dbReference type="RefSeq" id="WP_119441496.1">
    <property type="nucleotide sequence ID" value="NZ_CP170494.1"/>
</dbReference>
<evidence type="ECO:0000256" key="2">
    <source>
        <dbReference type="RuleBase" id="RU363015"/>
    </source>
</evidence>
<evidence type="ECO:0000256" key="1">
    <source>
        <dbReference type="ARBA" id="ARBA00000274"/>
    </source>
</evidence>
<dbReference type="GO" id="GO:0008714">
    <property type="term" value="F:AMP nucleosidase activity"/>
    <property type="evidence" value="ECO:0007669"/>
    <property type="project" value="UniProtKB-EC"/>
</dbReference>
<dbReference type="InterPro" id="IPR031100">
    <property type="entry name" value="LOG_fam"/>
</dbReference>
<evidence type="ECO:0000313" key="4">
    <source>
        <dbReference type="EMBL" id="RIY41285.1"/>
    </source>
</evidence>
<proteinExistence type="inferred from homology"/>
<dbReference type="PANTHER" id="PTHR43393">
    <property type="entry name" value="CYTOKININ RIBOSIDE 5'-MONOPHOSPHATE PHOSPHORIBOHYDROLASE"/>
    <property type="match status" value="1"/>
</dbReference>
<dbReference type="InterPro" id="IPR052341">
    <property type="entry name" value="LOG_family_nucleotidases"/>
</dbReference>
<keyword evidence="2" id="KW-0203">Cytokinin biosynthesis</keyword>
<comment type="caution">
    <text evidence="4">The sequence shown here is derived from an EMBL/GenBank/DDBJ whole genome shotgun (WGS) entry which is preliminary data.</text>
</comment>
<gene>
    <name evidence="3" type="ORF">CJO09_05605</name>
    <name evidence="4" type="ORF">CJP73_07080</name>
</gene>
<dbReference type="AlphaFoldDB" id="A0A3A1YUQ4"/>
<evidence type="ECO:0000313" key="3">
    <source>
        <dbReference type="EMBL" id="RII83090.1"/>
    </source>
</evidence>
<dbReference type="Proteomes" id="UP000266483">
    <property type="component" value="Unassembled WGS sequence"/>
</dbReference>
<dbReference type="EMBL" id="NQYH01000004">
    <property type="protein sequence ID" value="RIY41285.1"/>
    <property type="molecule type" value="Genomic_DNA"/>
</dbReference>
<organism evidence="4 5">
    <name type="scientific">Neopusillimonas maritima</name>
    <dbReference type="NCBI Taxonomy" id="2026239"/>
    <lineage>
        <taxon>Bacteria</taxon>
        <taxon>Pseudomonadati</taxon>
        <taxon>Pseudomonadota</taxon>
        <taxon>Betaproteobacteria</taxon>
        <taxon>Burkholderiales</taxon>
        <taxon>Alcaligenaceae</taxon>
        <taxon>Neopusillimonas</taxon>
    </lineage>
</organism>
<accession>A0A3A1YUQ4</accession>
<evidence type="ECO:0000313" key="5">
    <source>
        <dbReference type="Proteomes" id="UP000266206"/>
    </source>
</evidence>
<dbReference type="EMBL" id="NQOU01000002">
    <property type="protein sequence ID" value="RII83090.1"/>
    <property type="molecule type" value="Genomic_DNA"/>
</dbReference>
<comment type="catalytic activity">
    <reaction evidence="1">
        <text>AMP + H2O = D-ribose 5-phosphate + adenine</text>
        <dbReference type="Rhea" id="RHEA:20129"/>
        <dbReference type="ChEBI" id="CHEBI:15377"/>
        <dbReference type="ChEBI" id="CHEBI:16708"/>
        <dbReference type="ChEBI" id="CHEBI:78346"/>
        <dbReference type="ChEBI" id="CHEBI:456215"/>
        <dbReference type="EC" id="3.2.2.4"/>
    </reaction>
</comment>
<dbReference type="InterPro" id="IPR005269">
    <property type="entry name" value="LOG"/>
</dbReference>
<dbReference type="EC" id="3.2.2.n1" evidence="2"/>
<protein>
    <recommendedName>
        <fullName evidence="2">Cytokinin riboside 5'-monophosphate phosphoribohydrolase</fullName>
        <ecNumber evidence="2">3.2.2.n1</ecNumber>
    </recommendedName>
</protein>
<dbReference type="GO" id="GO:0005829">
    <property type="term" value="C:cytosol"/>
    <property type="evidence" value="ECO:0007669"/>
    <property type="project" value="TreeGrafter"/>
</dbReference>
<dbReference type="Pfam" id="PF03641">
    <property type="entry name" value="Lysine_decarbox"/>
    <property type="match status" value="1"/>
</dbReference>
<dbReference type="GO" id="GO:0009691">
    <property type="term" value="P:cytokinin biosynthetic process"/>
    <property type="evidence" value="ECO:0007669"/>
    <property type="project" value="UniProtKB-UniRule"/>
</dbReference>
<dbReference type="NCBIfam" id="TIGR00730">
    <property type="entry name" value="Rossman fold protein, TIGR00730 family"/>
    <property type="match status" value="1"/>
</dbReference>
<keyword evidence="2" id="KW-0378">Hydrolase</keyword>
<evidence type="ECO:0000313" key="6">
    <source>
        <dbReference type="Proteomes" id="UP000266483"/>
    </source>
</evidence>
<dbReference type="Proteomes" id="UP000266206">
    <property type="component" value="Unassembled WGS sequence"/>
</dbReference>
<dbReference type="PANTHER" id="PTHR43393:SF3">
    <property type="entry name" value="LYSINE DECARBOXYLASE-LIKE PROTEIN"/>
    <property type="match status" value="1"/>
</dbReference>
<name>A0A3A1YUQ4_9BURK</name>
<dbReference type="SUPFAM" id="SSF102405">
    <property type="entry name" value="MCP/YpsA-like"/>
    <property type="match status" value="1"/>
</dbReference>
<reference evidence="5 6" key="1">
    <citation type="submission" date="2017-08" db="EMBL/GenBank/DDBJ databases">
        <title>Pusillimonas indicus sp. nov., a member of the family Alcaligenaceae isolated from surface seawater.</title>
        <authorList>
            <person name="Li J."/>
        </authorList>
    </citation>
    <scope>NUCLEOTIDE SEQUENCE [LARGE SCALE GENOMIC DNA]</scope>
    <source>
        <strain evidence="3 6">17-4A</strain>
        <strain evidence="4 5">L52-1-41</strain>
    </source>
</reference>
<dbReference type="OrthoDB" id="9801098at2"/>